<dbReference type="SUPFAM" id="SSF55729">
    <property type="entry name" value="Acyl-CoA N-acyltransferases (Nat)"/>
    <property type="match status" value="1"/>
</dbReference>
<accession>A0A4R4NZR4</accession>
<dbReference type="AlphaFoldDB" id="A0A4R4NZR4"/>
<dbReference type="EMBL" id="SMKA01000349">
    <property type="protein sequence ID" value="TDC15105.1"/>
    <property type="molecule type" value="Genomic_DNA"/>
</dbReference>
<name>A0A4R4NZR4_9ACTN</name>
<organism evidence="4 5">
    <name type="scientific">Kribbella albertanoniae</name>
    <dbReference type="NCBI Taxonomy" id="1266829"/>
    <lineage>
        <taxon>Bacteria</taxon>
        <taxon>Bacillati</taxon>
        <taxon>Actinomycetota</taxon>
        <taxon>Actinomycetes</taxon>
        <taxon>Propionibacteriales</taxon>
        <taxon>Kribbellaceae</taxon>
        <taxon>Kribbella</taxon>
    </lineage>
</organism>
<protein>
    <submittedName>
        <fullName evidence="4">GNAT family N-acetyltransferase</fullName>
    </submittedName>
</protein>
<dbReference type="InterPro" id="IPR050832">
    <property type="entry name" value="Bact_Acetyltransf"/>
</dbReference>
<keyword evidence="1 4" id="KW-0808">Transferase</keyword>
<dbReference type="PANTHER" id="PTHR43877">
    <property type="entry name" value="AMINOALKYLPHOSPHONATE N-ACETYLTRANSFERASE-RELATED-RELATED"/>
    <property type="match status" value="1"/>
</dbReference>
<dbReference type="CDD" id="cd04301">
    <property type="entry name" value="NAT_SF"/>
    <property type="match status" value="1"/>
</dbReference>
<keyword evidence="2" id="KW-0012">Acyltransferase</keyword>
<reference evidence="4 5" key="1">
    <citation type="submission" date="2019-03" db="EMBL/GenBank/DDBJ databases">
        <title>Draft genome sequences of novel Actinobacteria.</title>
        <authorList>
            <person name="Sahin N."/>
            <person name="Ay H."/>
            <person name="Saygin H."/>
        </authorList>
    </citation>
    <scope>NUCLEOTIDE SEQUENCE [LARGE SCALE GENOMIC DNA]</scope>
    <source>
        <strain evidence="4 5">JCM 30547</strain>
    </source>
</reference>
<gene>
    <name evidence="4" type="ORF">E1261_40895</name>
</gene>
<dbReference type="Pfam" id="PF13508">
    <property type="entry name" value="Acetyltransf_7"/>
    <property type="match status" value="1"/>
</dbReference>
<comment type="caution">
    <text evidence="4">The sequence shown here is derived from an EMBL/GenBank/DDBJ whole genome shotgun (WGS) entry which is preliminary data.</text>
</comment>
<proteinExistence type="predicted"/>
<evidence type="ECO:0000256" key="2">
    <source>
        <dbReference type="ARBA" id="ARBA00023315"/>
    </source>
</evidence>
<dbReference type="InterPro" id="IPR016181">
    <property type="entry name" value="Acyl_CoA_acyltransferase"/>
</dbReference>
<dbReference type="GO" id="GO:0016747">
    <property type="term" value="F:acyltransferase activity, transferring groups other than amino-acyl groups"/>
    <property type="evidence" value="ECO:0007669"/>
    <property type="project" value="InterPro"/>
</dbReference>
<evidence type="ECO:0000313" key="4">
    <source>
        <dbReference type="EMBL" id="TDC15105.1"/>
    </source>
</evidence>
<evidence type="ECO:0000259" key="3">
    <source>
        <dbReference type="PROSITE" id="PS51186"/>
    </source>
</evidence>
<dbReference type="Proteomes" id="UP000295075">
    <property type="component" value="Unassembled WGS sequence"/>
</dbReference>
<feature type="domain" description="N-acetyltransferase" evidence="3">
    <location>
        <begin position="1"/>
        <end position="104"/>
    </location>
</feature>
<keyword evidence="5" id="KW-1185">Reference proteome</keyword>
<dbReference type="OrthoDB" id="3826071at2"/>
<dbReference type="InterPro" id="IPR000182">
    <property type="entry name" value="GNAT_dom"/>
</dbReference>
<evidence type="ECO:0000256" key="1">
    <source>
        <dbReference type="ARBA" id="ARBA00022679"/>
    </source>
</evidence>
<dbReference type="Gene3D" id="3.40.630.30">
    <property type="match status" value="1"/>
</dbReference>
<sequence>MSLPRVRQEARTFVAQDGDVVVGVGVVTFVDYGYGGYGTVEELVVDAASRGRGVGRVLLDECRGWLAGLGVEVVFVSAVDEGVAGFYRKAGFVSCTGPWLYRSL</sequence>
<dbReference type="PROSITE" id="PS51186">
    <property type="entry name" value="GNAT"/>
    <property type="match status" value="1"/>
</dbReference>
<evidence type="ECO:0000313" key="5">
    <source>
        <dbReference type="Proteomes" id="UP000295075"/>
    </source>
</evidence>